<organism evidence="1">
    <name type="scientific">Lepeophtheirus salmonis</name>
    <name type="common">Salmon louse</name>
    <name type="synonym">Caligus salmonis</name>
    <dbReference type="NCBI Taxonomy" id="72036"/>
    <lineage>
        <taxon>Eukaryota</taxon>
        <taxon>Metazoa</taxon>
        <taxon>Ecdysozoa</taxon>
        <taxon>Arthropoda</taxon>
        <taxon>Crustacea</taxon>
        <taxon>Multicrustacea</taxon>
        <taxon>Hexanauplia</taxon>
        <taxon>Copepoda</taxon>
        <taxon>Siphonostomatoida</taxon>
        <taxon>Caligidae</taxon>
        <taxon>Lepeophtheirus</taxon>
    </lineage>
</organism>
<name>A0A0K2TBU9_LEPSM</name>
<accession>A0A0K2TBU9</accession>
<proteinExistence type="predicted"/>
<sequence length="112" mass="12555">MHKNFPSKLRARDQRCVWPVVVLMKHNFSPIHQLCVSSLLQLVQGNFMIDVELLGDTKTANMAVCLVNFHDLSTFSTISLPVRGVAFTFTAPERKRSNHCGATRTEKCIGPV</sequence>
<reference evidence="1" key="1">
    <citation type="submission" date="2014-05" db="EMBL/GenBank/DDBJ databases">
        <authorList>
            <person name="Chronopoulou M."/>
        </authorList>
    </citation>
    <scope>NUCLEOTIDE SEQUENCE</scope>
    <source>
        <tissue evidence="1">Whole organism</tissue>
    </source>
</reference>
<evidence type="ECO:0000313" key="1">
    <source>
        <dbReference type="EMBL" id="CDW23478.1"/>
    </source>
</evidence>
<protein>
    <submittedName>
        <fullName evidence="1">Uncharacterized protein</fullName>
    </submittedName>
</protein>
<dbReference type="AlphaFoldDB" id="A0A0K2TBU9"/>
<dbReference type="EMBL" id="HACA01006117">
    <property type="protein sequence ID" value="CDW23478.1"/>
    <property type="molecule type" value="Transcribed_RNA"/>
</dbReference>